<keyword evidence="4" id="KW-1185">Reference proteome</keyword>
<reference evidence="3 4" key="1">
    <citation type="submission" date="2024-09" db="EMBL/GenBank/DDBJ databases">
        <authorList>
            <person name="Sun Q."/>
            <person name="Mori K."/>
        </authorList>
    </citation>
    <scope>NUCLEOTIDE SEQUENCE [LARGE SCALE GENOMIC DNA]</scope>
    <source>
        <strain evidence="3 4">CCM 8654</strain>
    </source>
</reference>
<dbReference type="PANTHER" id="PTHR43841">
    <property type="entry name" value="3-HYDROXYACYL-THIOESTER DEHYDRATASE HTDX-RELATED"/>
    <property type="match status" value="1"/>
</dbReference>
<evidence type="ECO:0000256" key="1">
    <source>
        <dbReference type="ARBA" id="ARBA00005254"/>
    </source>
</evidence>
<dbReference type="Pfam" id="PF01575">
    <property type="entry name" value="MaoC_dehydratas"/>
    <property type="match status" value="1"/>
</dbReference>
<evidence type="ECO:0000259" key="2">
    <source>
        <dbReference type="Pfam" id="PF01575"/>
    </source>
</evidence>
<accession>A0ABV6E6Y4</accession>
<feature type="domain" description="MaoC-like" evidence="2">
    <location>
        <begin position="195"/>
        <end position="267"/>
    </location>
</feature>
<dbReference type="PANTHER" id="PTHR43841:SF1">
    <property type="entry name" value="3-HYDROXYACYL-THIOESTER DEHYDRATASE X"/>
    <property type="match status" value="1"/>
</dbReference>
<proteinExistence type="inferred from homology"/>
<dbReference type="Proteomes" id="UP001589698">
    <property type="component" value="Unassembled WGS sequence"/>
</dbReference>
<dbReference type="InterPro" id="IPR002539">
    <property type="entry name" value="MaoC-like_dom"/>
</dbReference>
<protein>
    <submittedName>
        <fullName evidence="3">MaoC family dehydratase</fullName>
    </submittedName>
</protein>
<gene>
    <name evidence="3" type="ORF">ACFFJG_19565</name>
</gene>
<dbReference type="InterPro" id="IPR029069">
    <property type="entry name" value="HotDog_dom_sf"/>
</dbReference>
<name>A0ABV6E6Y4_9ACTN</name>
<dbReference type="RefSeq" id="WP_378520475.1">
    <property type="nucleotide sequence ID" value="NZ_CBCSDI010000012.1"/>
</dbReference>
<comment type="similarity">
    <text evidence="1">Belongs to the enoyl-CoA hydratase/isomerase family.</text>
</comment>
<organism evidence="3 4">
    <name type="scientific">Nocardioides zeicaulis</name>
    <dbReference type="NCBI Taxonomy" id="1776857"/>
    <lineage>
        <taxon>Bacteria</taxon>
        <taxon>Bacillati</taxon>
        <taxon>Actinomycetota</taxon>
        <taxon>Actinomycetes</taxon>
        <taxon>Propionibacteriales</taxon>
        <taxon>Nocardioidaceae</taxon>
        <taxon>Nocardioides</taxon>
    </lineage>
</organism>
<dbReference type="EMBL" id="JBHLXH010000003">
    <property type="protein sequence ID" value="MFC0224696.1"/>
    <property type="molecule type" value="Genomic_DNA"/>
</dbReference>
<evidence type="ECO:0000313" key="4">
    <source>
        <dbReference type="Proteomes" id="UP001589698"/>
    </source>
</evidence>
<dbReference type="Gene3D" id="3.10.129.10">
    <property type="entry name" value="Hotdog Thioesterase"/>
    <property type="match status" value="1"/>
</dbReference>
<sequence length="305" mass="32263">MPGPRTLAADPGSVTTLLRAALPAVPGLNLLPGVRKAPAEGFGGLTWDRPGAVVERAHVEQYAAVCGFPRRDVVPVTYPHMLAFPLHMAVMSDPAFPWAALGMVHVENTITAHRDVAVGERLDVRVSVGAARPHDKGVLLDFDTTVRAAGEPVWESRSTYLRRGSTVDGVPAPGLVIPHQPTGGTQWRLPADLGRTYAGVSGDANPIHLYPLTARALGFRRQIAHGMWTLARSVAAIENRLPEAVTVEAVFRKPVFLPSTVAYAARRDDDTWTFALTNPQDDSPHLVGRAVPAGAAGAAGSAGGA</sequence>
<evidence type="ECO:0000313" key="3">
    <source>
        <dbReference type="EMBL" id="MFC0224696.1"/>
    </source>
</evidence>
<comment type="caution">
    <text evidence="3">The sequence shown here is derived from an EMBL/GenBank/DDBJ whole genome shotgun (WGS) entry which is preliminary data.</text>
</comment>
<dbReference type="SUPFAM" id="SSF54637">
    <property type="entry name" value="Thioesterase/thiol ester dehydrase-isomerase"/>
    <property type="match status" value="2"/>
</dbReference>